<reference evidence="2 3" key="1">
    <citation type="submission" date="2023-03" db="EMBL/GenBank/DDBJ databases">
        <title>NovoSphingobium album sp. nov. isolated from polycyclic aromatic hydrocarbons- and heavy-metal polluted soil.</title>
        <authorList>
            <person name="Liu Z."/>
            <person name="Wang K."/>
        </authorList>
    </citation>
    <scope>NUCLEOTIDE SEQUENCE [LARGE SCALE GENOMIC DNA]</scope>
    <source>
        <strain evidence="2 3">H3SJ31-1</strain>
    </source>
</reference>
<sequence>MATHVGMVRSENEDFHLSSPGTGIWLVADGMGGHAHGKYASQAIASALADLTLPDDIEQACDAAAAAVQVANAEILRKSQELGCTMGSTFVALLVRGCDFIVMWAGDSRAYLLRGGQLFPLTKDHTQVAAMLERGLISDEEAREHPMRHVLSRAVGVRETLQIDAVREVLQPHDVFLLCSDGLHGVLYDTEILEILSRKGLDASQDLIEAVLSRGAPDNVTVTVLEAREPTVVTFNRTSP</sequence>
<evidence type="ECO:0000313" key="3">
    <source>
        <dbReference type="Proteomes" id="UP001216253"/>
    </source>
</evidence>
<proteinExistence type="predicted"/>
<evidence type="ECO:0000259" key="1">
    <source>
        <dbReference type="PROSITE" id="PS51746"/>
    </source>
</evidence>
<comment type="caution">
    <text evidence="2">The sequence shown here is derived from an EMBL/GenBank/DDBJ whole genome shotgun (WGS) entry which is preliminary data.</text>
</comment>
<dbReference type="CDD" id="cd00143">
    <property type="entry name" value="PP2Cc"/>
    <property type="match status" value="1"/>
</dbReference>
<dbReference type="EMBL" id="JARESE010000062">
    <property type="protein sequence ID" value="MDE8653711.1"/>
    <property type="molecule type" value="Genomic_DNA"/>
</dbReference>
<name>A0ABT5WV06_9SPHN</name>
<organism evidence="2 3">
    <name type="scientific">Novosphingobium album</name>
    <name type="common">ex Liu et al. 2023</name>
    <dbReference type="NCBI Taxonomy" id="3031130"/>
    <lineage>
        <taxon>Bacteria</taxon>
        <taxon>Pseudomonadati</taxon>
        <taxon>Pseudomonadota</taxon>
        <taxon>Alphaproteobacteria</taxon>
        <taxon>Sphingomonadales</taxon>
        <taxon>Sphingomonadaceae</taxon>
        <taxon>Novosphingobium</taxon>
    </lineage>
</organism>
<dbReference type="PANTHER" id="PTHR13832:SF827">
    <property type="entry name" value="PROTEIN PHOSPHATASE 1L"/>
    <property type="match status" value="1"/>
</dbReference>
<evidence type="ECO:0000313" key="2">
    <source>
        <dbReference type="EMBL" id="MDE8653711.1"/>
    </source>
</evidence>
<dbReference type="InterPro" id="IPR036457">
    <property type="entry name" value="PPM-type-like_dom_sf"/>
</dbReference>
<feature type="domain" description="PPM-type phosphatase" evidence="1">
    <location>
        <begin position="1"/>
        <end position="227"/>
    </location>
</feature>
<dbReference type="PROSITE" id="PS51746">
    <property type="entry name" value="PPM_2"/>
    <property type="match status" value="1"/>
</dbReference>
<dbReference type="InterPro" id="IPR001932">
    <property type="entry name" value="PPM-type_phosphatase-like_dom"/>
</dbReference>
<keyword evidence="3" id="KW-1185">Reference proteome</keyword>
<dbReference type="Pfam" id="PF13672">
    <property type="entry name" value="PP2C_2"/>
    <property type="match status" value="1"/>
</dbReference>
<dbReference type="Proteomes" id="UP001216253">
    <property type="component" value="Unassembled WGS sequence"/>
</dbReference>
<dbReference type="InterPro" id="IPR015655">
    <property type="entry name" value="PP2C"/>
</dbReference>
<protein>
    <submittedName>
        <fullName evidence="2">Protein phosphatase 2C domain-containing protein</fullName>
    </submittedName>
</protein>
<gene>
    <name evidence="2" type="ORF">PYV00_18600</name>
</gene>
<dbReference type="SMART" id="SM00332">
    <property type="entry name" value="PP2Cc"/>
    <property type="match status" value="1"/>
</dbReference>
<dbReference type="SUPFAM" id="SSF81606">
    <property type="entry name" value="PP2C-like"/>
    <property type="match status" value="1"/>
</dbReference>
<dbReference type="Gene3D" id="3.60.40.10">
    <property type="entry name" value="PPM-type phosphatase domain"/>
    <property type="match status" value="1"/>
</dbReference>
<dbReference type="RefSeq" id="WP_275229796.1">
    <property type="nucleotide sequence ID" value="NZ_JARESE010000062.1"/>
</dbReference>
<dbReference type="PANTHER" id="PTHR13832">
    <property type="entry name" value="PROTEIN PHOSPHATASE 2C"/>
    <property type="match status" value="1"/>
</dbReference>
<dbReference type="SMART" id="SM00331">
    <property type="entry name" value="PP2C_SIG"/>
    <property type="match status" value="1"/>
</dbReference>
<accession>A0ABT5WV06</accession>